<dbReference type="InterPro" id="IPR042097">
    <property type="entry name" value="Aminopeptidase_N-like_N_sf"/>
</dbReference>
<dbReference type="Gene3D" id="1.10.390.10">
    <property type="entry name" value="Neutral Protease Domain 2"/>
    <property type="match status" value="1"/>
</dbReference>
<comment type="subcellular location">
    <subcellularLocation>
        <location evidence="1">Cytoplasm</location>
    </subcellularLocation>
</comment>
<feature type="binding site" evidence="10">
    <location>
        <position position="297"/>
    </location>
    <ligand>
        <name>Zn(2+)</name>
        <dbReference type="ChEBI" id="CHEBI:29105"/>
        <note>catalytic</note>
    </ligand>
</feature>
<keyword evidence="4" id="KW-0645">Protease</keyword>
<accession>A0A0M3J028</accession>
<evidence type="ECO:0000313" key="13">
    <source>
        <dbReference type="EMBL" id="VDK18057.1"/>
    </source>
</evidence>
<evidence type="ECO:0000256" key="7">
    <source>
        <dbReference type="ARBA" id="ARBA00022833"/>
    </source>
</evidence>
<dbReference type="EMBL" id="UYRR01000613">
    <property type="protein sequence ID" value="VDK18057.1"/>
    <property type="molecule type" value="Genomic_DNA"/>
</dbReference>
<proteinExistence type="inferred from homology"/>
<dbReference type="PANTHER" id="PTHR45726">
    <property type="entry name" value="LEUKOTRIENE A-4 HYDROLASE"/>
    <property type="match status" value="1"/>
</dbReference>
<gene>
    <name evidence="13" type="ORF">ASIM_LOCUS761</name>
</gene>
<dbReference type="SUPFAM" id="SSF55486">
    <property type="entry name" value="Metalloproteases ('zincins'), catalytic domain"/>
    <property type="match status" value="1"/>
</dbReference>
<dbReference type="Gene3D" id="3.30.2010.30">
    <property type="match status" value="1"/>
</dbReference>
<evidence type="ECO:0000256" key="10">
    <source>
        <dbReference type="PIRSR" id="PIRSR634015-3"/>
    </source>
</evidence>
<evidence type="ECO:0000256" key="2">
    <source>
        <dbReference type="ARBA" id="ARBA00010136"/>
    </source>
</evidence>
<protein>
    <submittedName>
        <fullName evidence="15">Leukotriene A-4 hydrolase (inferred by orthology to a human protein)</fullName>
    </submittedName>
</protein>
<keyword evidence="14" id="KW-1185">Reference proteome</keyword>
<evidence type="ECO:0000256" key="5">
    <source>
        <dbReference type="ARBA" id="ARBA00022723"/>
    </source>
</evidence>
<evidence type="ECO:0000313" key="15">
    <source>
        <dbReference type="WBParaSite" id="ASIM_0000086301-mRNA-1"/>
    </source>
</evidence>
<evidence type="ECO:0000256" key="8">
    <source>
        <dbReference type="ARBA" id="ARBA00023049"/>
    </source>
</evidence>
<dbReference type="InterPro" id="IPR045357">
    <property type="entry name" value="Aminopeptidase_N-like_N"/>
</dbReference>
<keyword evidence="5 10" id="KW-0479">Metal-binding</keyword>
<dbReference type="OrthoDB" id="79562at2759"/>
<dbReference type="PRINTS" id="PR00756">
    <property type="entry name" value="ALADIPTASE"/>
</dbReference>
<dbReference type="WBParaSite" id="ASIM_0000086301-mRNA-1">
    <property type="protein sequence ID" value="ASIM_0000086301-mRNA-1"/>
    <property type="gene ID" value="ASIM_0000086301"/>
</dbReference>
<evidence type="ECO:0000256" key="6">
    <source>
        <dbReference type="ARBA" id="ARBA00022801"/>
    </source>
</evidence>
<name>A0A0M3J028_ANISI</name>
<keyword evidence="6" id="KW-0378">Hydrolase</keyword>
<evidence type="ECO:0000256" key="9">
    <source>
        <dbReference type="PIRSR" id="PIRSR634015-1"/>
    </source>
</evidence>
<comment type="cofactor">
    <cofactor evidence="10">
        <name>Zn(2+)</name>
        <dbReference type="ChEBI" id="CHEBI:29105"/>
    </cofactor>
    <text evidence="10">Binds 1 zinc ion per subunit.</text>
</comment>
<dbReference type="GO" id="GO:0004177">
    <property type="term" value="F:aminopeptidase activity"/>
    <property type="evidence" value="ECO:0007669"/>
    <property type="project" value="TreeGrafter"/>
</dbReference>
<dbReference type="AlphaFoldDB" id="A0A0M3J028"/>
<feature type="binding site" evidence="10">
    <location>
        <position position="320"/>
    </location>
    <ligand>
        <name>Zn(2+)</name>
        <dbReference type="ChEBI" id="CHEBI:29105"/>
        <note>catalytic</note>
    </ligand>
</feature>
<dbReference type="CDD" id="cd09599">
    <property type="entry name" value="M1_LTA4H"/>
    <property type="match status" value="1"/>
</dbReference>
<evidence type="ECO:0000256" key="3">
    <source>
        <dbReference type="ARBA" id="ARBA00022490"/>
    </source>
</evidence>
<reference evidence="13 14" key="2">
    <citation type="submission" date="2018-11" db="EMBL/GenBank/DDBJ databases">
        <authorList>
            <consortium name="Pathogen Informatics"/>
        </authorList>
    </citation>
    <scope>NUCLEOTIDE SEQUENCE [LARGE SCALE GENOMIC DNA]</scope>
</reference>
<dbReference type="InterPro" id="IPR001930">
    <property type="entry name" value="Peptidase_M1"/>
</dbReference>
<dbReference type="Proteomes" id="UP000267096">
    <property type="component" value="Unassembled WGS sequence"/>
</dbReference>
<feature type="active site" description="Proton acceptor" evidence="9">
    <location>
        <position position="298"/>
    </location>
</feature>
<dbReference type="GO" id="GO:0008237">
    <property type="term" value="F:metallopeptidase activity"/>
    <property type="evidence" value="ECO:0007669"/>
    <property type="project" value="UniProtKB-KW"/>
</dbReference>
<dbReference type="GO" id="GO:0043171">
    <property type="term" value="P:peptide catabolic process"/>
    <property type="evidence" value="ECO:0007669"/>
    <property type="project" value="TreeGrafter"/>
</dbReference>
<keyword evidence="7 10" id="KW-0862">Zinc</keyword>
<feature type="binding site" evidence="10">
    <location>
        <position position="301"/>
    </location>
    <ligand>
        <name>Zn(2+)</name>
        <dbReference type="ChEBI" id="CHEBI:29105"/>
        <note>catalytic</note>
    </ligand>
</feature>
<dbReference type="Gene3D" id="2.60.40.1730">
    <property type="entry name" value="tricorn interacting facor f3 domain"/>
    <property type="match status" value="1"/>
</dbReference>
<dbReference type="InterPro" id="IPR014782">
    <property type="entry name" value="Peptidase_M1_dom"/>
</dbReference>
<dbReference type="InterPro" id="IPR034015">
    <property type="entry name" value="M1_LTA4H"/>
</dbReference>
<organism evidence="15">
    <name type="scientific">Anisakis simplex</name>
    <name type="common">Herring worm</name>
    <dbReference type="NCBI Taxonomy" id="6269"/>
    <lineage>
        <taxon>Eukaryota</taxon>
        <taxon>Metazoa</taxon>
        <taxon>Ecdysozoa</taxon>
        <taxon>Nematoda</taxon>
        <taxon>Chromadorea</taxon>
        <taxon>Rhabditida</taxon>
        <taxon>Spirurina</taxon>
        <taxon>Ascaridomorpha</taxon>
        <taxon>Ascaridoidea</taxon>
        <taxon>Anisakidae</taxon>
        <taxon>Anisakis</taxon>
        <taxon>Anisakis simplex complex</taxon>
    </lineage>
</organism>
<dbReference type="GO" id="GO:0004301">
    <property type="term" value="F:epoxide hydrolase activity"/>
    <property type="evidence" value="ECO:0007669"/>
    <property type="project" value="TreeGrafter"/>
</dbReference>
<evidence type="ECO:0000259" key="11">
    <source>
        <dbReference type="Pfam" id="PF01433"/>
    </source>
</evidence>
<dbReference type="GO" id="GO:0008270">
    <property type="term" value="F:zinc ion binding"/>
    <property type="evidence" value="ECO:0007669"/>
    <property type="project" value="InterPro"/>
</dbReference>
<feature type="active site" description="Proton donor" evidence="9">
    <location>
        <position position="388"/>
    </location>
</feature>
<reference evidence="15" key="1">
    <citation type="submission" date="2017-02" db="UniProtKB">
        <authorList>
            <consortium name="WormBaseParasite"/>
        </authorList>
    </citation>
    <scope>IDENTIFICATION</scope>
</reference>
<dbReference type="InterPro" id="IPR049980">
    <property type="entry name" value="LTA4H_cat"/>
</dbReference>
<evidence type="ECO:0000313" key="14">
    <source>
        <dbReference type="Proteomes" id="UP000267096"/>
    </source>
</evidence>
<dbReference type="GO" id="GO:0005829">
    <property type="term" value="C:cytosol"/>
    <property type="evidence" value="ECO:0007669"/>
    <property type="project" value="TreeGrafter"/>
</dbReference>
<comment type="similarity">
    <text evidence="2">Belongs to the peptidase M1 family.</text>
</comment>
<keyword evidence="8" id="KW-0482">Metalloprotease</keyword>
<dbReference type="InterPro" id="IPR027268">
    <property type="entry name" value="Peptidase_M4/M1_CTD_sf"/>
</dbReference>
<evidence type="ECO:0000256" key="4">
    <source>
        <dbReference type="ARBA" id="ARBA00022670"/>
    </source>
</evidence>
<evidence type="ECO:0000256" key="1">
    <source>
        <dbReference type="ARBA" id="ARBA00004496"/>
    </source>
</evidence>
<dbReference type="Pfam" id="PF17900">
    <property type="entry name" value="Peptidase_M1_N"/>
    <property type="match status" value="1"/>
</dbReference>
<keyword evidence="3" id="KW-0963">Cytoplasm</keyword>
<evidence type="ECO:0000259" key="12">
    <source>
        <dbReference type="Pfam" id="PF17900"/>
    </source>
</evidence>
<feature type="domain" description="Peptidase M1 membrane alanine aminopeptidase" evidence="11">
    <location>
        <begin position="234"/>
        <end position="425"/>
    </location>
</feature>
<dbReference type="SUPFAM" id="SSF63737">
    <property type="entry name" value="Leukotriene A4 hydrolase N-terminal domain"/>
    <property type="match status" value="1"/>
</dbReference>
<dbReference type="Pfam" id="PF01433">
    <property type="entry name" value="Peptidase_M1"/>
    <property type="match status" value="1"/>
</dbReference>
<feature type="domain" description="Aminopeptidase N-like N-terminal" evidence="12">
    <location>
        <begin position="25"/>
        <end position="203"/>
    </location>
</feature>
<dbReference type="GO" id="GO:0006508">
    <property type="term" value="P:proteolysis"/>
    <property type="evidence" value="ECO:0007669"/>
    <property type="project" value="UniProtKB-KW"/>
</dbReference>
<sequence>MVLSDPASCANHDQVQLEKLEIEWLVDFDNKVLEGETTQTFRVIKNNVTSINLDCRDITIESIDVNETPADYTRTPQYEGKNVFGDKLSISTAEHAPGSVIKVHIRFKTSSKAGAVQWISTEQTTDHIQPSAFTFCQPIGARSILPCMDTPIVKCPVYSKLSVPSTTIGLMAAIRVGEVEKDKPRNGYDTYSYEQTIPIPSYLISFIVGVFECQDISDRIRVWAEPSMLAKAAYEFANSEESLKLAENLFGDFVWKRSDMIVLPKSFPLGGMENPCLIFVNPTIITGDRSETMLLIHEQIHAWWGNLVTNASWGDMWLNEGFTTYFERRIGALLYGEQYRQFSNLKAWSSILEPLVFERFSPSHPYTRLIIDQSGGIDPNEAFSLNYYEKGQVFLYFLETKIGREDFDTYCRNYLETFARKTVDSITWKQHFIGFFRKKTHLLEDIDFDAWMYGPGLPPIKPK</sequence>
<dbReference type="PANTHER" id="PTHR45726:SF3">
    <property type="entry name" value="LEUKOTRIENE A-4 HYDROLASE"/>
    <property type="match status" value="1"/>
</dbReference>
<dbReference type="FunFam" id="3.30.2010.30:FF:000001">
    <property type="entry name" value="Leukotriene A(4) hydrolase"/>
    <property type="match status" value="1"/>
</dbReference>